<feature type="transmembrane region" description="Helical" evidence="5">
    <location>
        <begin position="127"/>
        <end position="145"/>
    </location>
</feature>
<keyword evidence="2 5" id="KW-0812">Transmembrane</keyword>
<feature type="domain" description="ABC transmembrane type-1" evidence="6">
    <location>
        <begin position="46"/>
        <end position="156"/>
    </location>
</feature>
<dbReference type="Gene3D" id="1.20.1560.10">
    <property type="entry name" value="ABC transporter type 1, transmembrane domain"/>
    <property type="match status" value="1"/>
</dbReference>
<gene>
    <name evidence="7" type="ORF">Fot_38363</name>
</gene>
<evidence type="ECO:0000259" key="6">
    <source>
        <dbReference type="PROSITE" id="PS50929"/>
    </source>
</evidence>
<dbReference type="PANTHER" id="PTHR24221:SF604">
    <property type="entry name" value="ABC TRANSPORTER B FAMILY MEMBER 9"/>
    <property type="match status" value="1"/>
</dbReference>
<evidence type="ECO:0000256" key="3">
    <source>
        <dbReference type="ARBA" id="ARBA00022989"/>
    </source>
</evidence>
<evidence type="ECO:0000256" key="2">
    <source>
        <dbReference type="ARBA" id="ARBA00022692"/>
    </source>
</evidence>
<evidence type="ECO:0000313" key="8">
    <source>
        <dbReference type="Proteomes" id="UP001604277"/>
    </source>
</evidence>
<evidence type="ECO:0000256" key="5">
    <source>
        <dbReference type="SAM" id="Phobius"/>
    </source>
</evidence>
<dbReference type="Proteomes" id="UP001604277">
    <property type="component" value="Unassembled WGS sequence"/>
</dbReference>
<protein>
    <submittedName>
        <fullName evidence="7">ABC transporter B family member 9</fullName>
    </submittedName>
</protein>
<comment type="caution">
    <text evidence="7">The sequence shown here is derived from an EMBL/GenBank/DDBJ whole genome shotgun (WGS) entry which is preliminary data.</text>
</comment>
<comment type="subcellular location">
    <subcellularLocation>
        <location evidence="1">Membrane</location>
        <topology evidence="1">Multi-pass membrane protein</topology>
    </subcellularLocation>
</comment>
<keyword evidence="4 5" id="KW-0472">Membrane</keyword>
<evidence type="ECO:0000256" key="1">
    <source>
        <dbReference type="ARBA" id="ARBA00004141"/>
    </source>
</evidence>
<name>A0ABD1S1L7_9LAMI</name>
<dbReference type="PANTHER" id="PTHR24221">
    <property type="entry name" value="ATP-BINDING CASSETTE SUB-FAMILY B"/>
    <property type="match status" value="1"/>
</dbReference>
<dbReference type="Pfam" id="PF00664">
    <property type="entry name" value="ABC_membrane"/>
    <property type="match status" value="1"/>
</dbReference>
<dbReference type="InterPro" id="IPR011527">
    <property type="entry name" value="ABC1_TM_dom"/>
</dbReference>
<dbReference type="SUPFAM" id="SSF90123">
    <property type="entry name" value="ABC transporter transmembrane region"/>
    <property type="match status" value="1"/>
</dbReference>
<dbReference type="EMBL" id="JBFOLJ010000011">
    <property type="protein sequence ID" value="KAL2494606.1"/>
    <property type="molecule type" value="Genomic_DNA"/>
</dbReference>
<dbReference type="GO" id="GO:0016020">
    <property type="term" value="C:membrane"/>
    <property type="evidence" value="ECO:0007669"/>
    <property type="project" value="UniProtKB-SubCell"/>
</dbReference>
<proteinExistence type="predicted"/>
<dbReference type="PROSITE" id="PS50929">
    <property type="entry name" value="ABC_TM1F"/>
    <property type="match status" value="1"/>
</dbReference>
<dbReference type="InterPro" id="IPR039421">
    <property type="entry name" value="Type_1_exporter"/>
</dbReference>
<accession>A0ABD1S1L7</accession>
<feature type="transmembrane region" description="Helical" evidence="5">
    <location>
        <begin position="98"/>
        <end position="120"/>
    </location>
</feature>
<organism evidence="7 8">
    <name type="scientific">Forsythia ovata</name>
    <dbReference type="NCBI Taxonomy" id="205694"/>
    <lineage>
        <taxon>Eukaryota</taxon>
        <taxon>Viridiplantae</taxon>
        <taxon>Streptophyta</taxon>
        <taxon>Embryophyta</taxon>
        <taxon>Tracheophyta</taxon>
        <taxon>Spermatophyta</taxon>
        <taxon>Magnoliopsida</taxon>
        <taxon>eudicotyledons</taxon>
        <taxon>Gunneridae</taxon>
        <taxon>Pentapetalae</taxon>
        <taxon>asterids</taxon>
        <taxon>lamiids</taxon>
        <taxon>Lamiales</taxon>
        <taxon>Oleaceae</taxon>
        <taxon>Forsythieae</taxon>
        <taxon>Forsythia</taxon>
    </lineage>
</organism>
<evidence type="ECO:0000256" key="4">
    <source>
        <dbReference type="ARBA" id="ARBA00023136"/>
    </source>
</evidence>
<dbReference type="AlphaFoldDB" id="A0ABD1S1L7"/>
<reference evidence="8" key="1">
    <citation type="submission" date="2024-07" db="EMBL/GenBank/DDBJ databases">
        <title>Two chromosome-level genome assemblies of Korean endemic species Abeliophyllum distichum and Forsythia ovata (Oleaceae).</title>
        <authorList>
            <person name="Jang H."/>
        </authorList>
    </citation>
    <scope>NUCLEOTIDE SEQUENCE [LARGE SCALE GENOMIC DNA]</scope>
</reference>
<dbReference type="InterPro" id="IPR036640">
    <property type="entry name" value="ABC1_TM_sf"/>
</dbReference>
<keyword evidence="8" id="KW-1185">Reference proteome</keyword>
<sequence length="166" mass="18239">MADSTENWRIRTAMDTQQQSEFSIAVVLIEKISCFWYFEERFKVMYEEASQVANDAVSSIRTVASFSAEEKVMKMYEQKCKAPVKQGVRIGLVSGAGFGAGSFALFCTNSFCFYIGAVLIQHGKASFGDVFMVFFALTMSAIVVSQTSAMAPDVNKAKSNSNPAPK</sequence>
<keyword evidence="3 5" id="KW-1133">Transmembrane helix</keyword>
<evidence type="ECO:0000313" key="7">
    <source>
        <dbReference type="EMBL" id="KAL2494606.1"/>
    </source>
</evidence>